<evidence type="ECO:0000313" key="1">
    <source>
        <dbReference type="EMBL" id="KAI8652643.1"/>
    </source>
</evidence>
<organism evidence="1 2">
    <name type="scientific">Fusarium keratoplasticum</name>
    <dbReference type="NCBI Taxonomy" id="1328300"/>
    <lineage>
        <taxon>Eukaryota</taxon>
        <taxon>Fungi</taxon>
        <taxon>Dikarya</taxon>
        <taxon>Ascomycota</taxon>
        <taxon>Pezizomycotina</taxon>
        <taxon>Sordariomycetes</taxon>
        <taxon>Hypocreomycetidae</taxon>
        <taxon>Hypocreales</taxon>
        <taxon>Nectriaceae</taxon>
        <taxon>Fusarium</taxon>
        <taxon>Fusarium solani species complex</taxon>
    </lineage>
</organism>
<sequence length="310" mass="34231">MPFTTEKVPDKYVDAVLPNTDLQTTLDLIVSSTHEVGNSFFTIAGHVRNGIIFPGGMSVDSTSLKEAIDECRVVKDEYEIALIKKANIISSAAHLTVIKSVKKCKNESEIDGLFLGECTKRGTKIQAYPSIVASGRTAATMHYERNSQNLYLNGMAKDVVVIDAGAEWNYYGADITRTLPISGKITPESRSIYEIVPKMQEACIAALKEGVLWDDLHVLAHKIAIDGLLALGILKGNNDEILAERISTAFMPHGLGHFLGMDTGGHPNETDPDPMFKYLSPKIFDSWLTLSQYIDEEVLDEYWDIGGVWY</sequence>
<accession>A0ACC0QHI1</accession>
<reference evidence="1" key="1">
    <citation type="submission" date="2022-06" db="EMBL/GenBank/DDBJ databases">
        <title>Fusarium solani species complex genomes reveal bases of compartmentalisation and animal pathogenesis.</title>
        <authorList>
            <person name="Tsai I.J."/>
        </authorList>
    </citation>
    <scope>NUCLEOTIDE SEQUENCE</scope>
    <source>
        <strain evidence="1">Fu6.1</strain>
    </source>
</reference>
<dbReference type="Proteomes" id="UP001065298">
    <property type="component" value="Chromosome 11"/>
</dbReference>
<keyword evidence="2" id="KW-1185">Reference proteome</keyword>
<gene>
    <name evidence="1" type="ORF">NCS57_01328900</name>
</gene>
<dbReference type="EMBL" id="CM046513">
    <property type="protein sequence ID" value="KAI8652643.1"/>
    <property type="molecule type" value="Genomic_DNA"/>
</dbReference>
<evidence type="ECO:0000313" key="2">
    <source>
        <dbReference type="Proteomes" id="UP001065298"/>
    </source>
</evidence>
<name>A0ACC0QHI1_9HYPO</name>
<protein>
    <submittedName>
        <fullName evidence="1">AMP-N domain-containing protein</fullName>
    </submittedName>
</protein>
<comment type="caution">
    <text evidence="1">The sequence shown here is derived from an EMBL/GenBank/DDBJ whole genome shotgun (WGS) entry which is preliminary data.</text>
</comment>
<proteinExistence type="predicted"/>